<dbReference type="RefSeq" id="XP_044951772.1">
    <property type="nucleotide sequence ID" value="XM_045095837.1"/>
</dbReference>
<evidence type="ECO:0000313" key="2">
    <source>
        <dbReference type="EnsemblPlants" id="HORVU.MOREX.r3.6HG0621080.1"/>
    </source>
</evidence>
<reference evidence="2" key="3">
    <citation type="submission" date="2022-01" db="UniProtKB">
        <authorList>
            <consortium name="EnsemblPlants"/>
        </authorList>
    </citation>
    <scope>IDENTIFICATION</scope>
    <source>
        <strain evidence="2">subsp. vulgare</strain>
    </source>
</reference>
<evidence type="ECO:0000259" key="1">
    <source>
        <dbReference type="PROSITE" id="PS50181"/>
    </source>
</evidence>
<dbReference type="InterPro" id="IPR036047">
    <property type="entry name" value="F-box-like_dom_sf"/>
</dbReference>
<feature type="domain" description="F-box" evidence="1">
    <location>
        <begin position="6"/>
        <end position="58"/>
    </location>
</feature>
<dbReference type="EnsemblPlants" id="HORVU.MOREX.r3.6HG0621080.1">
    <property type="protein sequence ID" value="HORVU.MOREX.r3.6HG0621080.1"/>
    <property type="gene ID" value="HORVU.MOREX.r3.6HG0621080"/>
</dbReference>
<dbReference type="InterPro" id="IPR001810">
    <property type="entry name" value="F-box_dom"/>
</dbReference>
<reference evidence="2" key="2">
    <citation type="submission" date="2020-10" db="EMBL/GenBank/DDBJ databases">
        <authorList>
            <person name="Scholz U."/>
            <person name="Mascher M."/>
            <person name="Fiebig A."/>
        </authorList>
    </citation>
    <scope>NUCLEOTIDE SEQUENCE [LARGE SCALE GENOMIC DNA]</scope>
    <source>
        <strain evidence="2">cv. Morex</strain>
    </source>
</reference>
<keyword evidence="3" id="KW-1185">Reference proteome</keyword>
<dbReference type="Gene3D" id="1.20.1280.50">
    <property type="match status" value="1"/>
</dbReference>
<name>A0A8I6Y7Z7_HORVV</name>
<dbReference type="SMART" id="SM00256">
    <property type="entry name" value="FBOX"/>
    <property type="match status" value="1"/>
</dbReference>
<protein>
    <recommendedName>
        <fullName evidence="1">F-box domain-containing protein</fullName>
    </recommendedName>
</protein>
<evidence type="ECO:0000313" key="3">
    <source>
        <dbReference type="Proteomes" id="UP000011116"/>
    </source>
</evidence>
<dbReference type="OrthoDB" id="607338at2759"/>
<gene>
    <name evidence="2" type="primary">LOC123401971</name>
</gene>
<dbReference type="Gramene" id="HORVU.MOREX.r2.6HG0515210.1">
    <property type="protein sequence ID" value="HORVU.MOREX.r2.6HG0515210.1"/>
    <property type="gene ID" value="HORVU.MOREX.r2.6HG0515210"/>
</dbReference>
<accession>A0A8I6Y7Z7</accession>
<proteinExistence type="predicted"/>
<dbReference type="Gramene" id="HORVU.MOREX.r3.6HG0621080.1">
    <property type="protein sequence ID" value="HORVU.MOREX.r3.6HG0621080.1"/>
    <property type="gene ID" value="HORVU.MOREX.r3.6HG0621080"/>
</dbReference>
<sequence>MGEPVEDYFLRLPPEILEEILLRLPPDEPACLVRASAVCKAWRHILASAVFRNRYRDFHGTPVLGFVQECAKFFPISALPTLPDASQWSSAALKALDCRHGLFLFDSFDQYTAGDTVQFTVLDPLTGHGHRFPTPLNNRLLWYSAAVLCAAQACDHHGCQGEDFHVVIVTTNHVERATLGWLYSSQTNTWTELATLLHPGIIKYTYVRGCPSILVGDALYFDSDRIIQYQLRTLGLAMIERPADAKGRLMTAEDGGLGFATMVDVPNLTLWSMQTRLDGAVGWVKVRIIDLTVPLPVLPITAADDGISGVAEGGRVIFVSTRLGTYALNLKSKQARIVSGPRRKVFPYMRFYIPVMEAACLDQGQ</sequence>
<reference evidence="3" key="1">
    <citation type="journal article" date="2012" name="Nature">
        <title>A physical, genetic and functional sequence assembly of the barley genome.</title>
        <authorList>
            <consortium name="The International Barley Genome Sequencing Consortium"/>
            <person name="Mayer K.F."/>
            <person name="Waugh R."/>
            <person name="Brown J.W."/>
            <person name="Schulman A."/>
            <person name="Langridge P."/>
            <person name="Platzer M."/>
            <person name="Fincher G.B."/>
            <person name="Muehlbauer G.J."/>
            <person name="Sato K."/>
            <person name="Close T.J."/>
            <person name="Wise R.P."/>
            <person name="Stein N."/>
        </authorList>
    </citation>
    <scope>NUCLEOTIDE SEQUENCE [LARGE SCALE GENOMIC DNA]</scope>
    <source>
        <strain evidence="3">cv. Morex</strain>
    </source>
</reference>
<dbReference type="PROSITE" id="PS50181">
    <property type="entry name" value="FBOX"/>
    <property type="match status" value="1"/>
</dbReference>
<dbReference type="PANTHER" id="PTHR32133:SF392">
    <property type="entry name" value="F-BOX DOMAIN-CONTAINING PROTEIN"/>
    <property type="match status" value="1"/>
</dbReference>
<dbReference type="KEGG" id="hvg:123401971"/>
<dbReference type="PANTHER" id="PTHR32133">
    <property type="entry name" value="OS07G0120400 PROTEIN"/>
    <property type="match status" value="1"/>
</dbReference>
<dbReference type="Pfam" id="PF00646">
    <property type="entry name" value="F-box"/>
    <property type="match status" value="1"/>
</dbReference>
<organism evidence="2 3">
    <name type="scientific">Hordeum vulgare subsp. vulgare</name>
    <name type="common">Domesticated barley</name>
    <dbReference type="NCBI Taxonomy" id="112509"/>
    <lineage>
        <taxon>Eukaryota</taxon>
        <taxon>Viridiplantae</taxon>
        <taxon>Streptophyta</taxon>
        <taxon>Embryophyta</taxon>
        <taxon>Tracheophyta</taxon>
        <taxon>Spermatophyta</taxon>
        <taxon>Magnoliopsida</taxon>
        <taxon>Liliopsida</taxon>
        <taxon>Poales</taxon>
        <taxon>Poaceae</taxon>
        <taxon>BOP clade</taxon>
        <taxon>Pooideae</taxon>
        <taxon>Triticodae</taxon>
        <taxon>Triticeae</taxon>
        <taxon>Hordeinae</taxon>
        <taxon>Hordeum</taxon>
    </lineage>
</organism>
<dbReference type="GeneID" id="123401971"/>
<dbReference type="Proteomes" id="UP000011116">
    <property type="component" value="Chromosome 6H"/>
</dbReference>
<dbReference type="AlphaFoldDB" id="A0A8I6Y7Z7"/>
<dbReference type="SUPFAM" id="SSF81383">
    <property type="entry name" value="F-box domain"/>
    <property type="match status" value="1"/>
</dbReference>